<sequence>MKITPGSRLRSTVSSTEVVVVRAPAVDLDLTCGGEPFLAFGPSDTSPAKPGDTEAATANELGKRYADPSGAIELLVTKAGSGVMAADGVELVRKEAKPLPATD</sequence>
<evidence type="ECO:0000313" key="2">
    <source>
        <dbReference type="Proteomes" id="UP000321685"/>
    </source>
</evidence>
<organism evidence="1 2">
    <name type="scientific">Pseudonocardia sulfidoxydans NBRC 16205</name>
    <dbReference type="NCBI Taxonomy" id="1223511"/>
    <lineage>
        <taxon>Bacteria</taxon>
        <taxon>Bacillati</taxon>
        <taxon>Actinomycetota</taxon>
        <taxon>Actinomycetes</taxon>
        <taxon>Pseudonocardiales</taxon>
        <taxon>Pseudonocardiaceae</taxon>
        <taxon>Pseudonocardia</taxon>
    </lineage>
</organism>
<dbReference type="OrthoDB" id="7478453at2"/>
<accession>A0A511D8V8</accession>
<name>A0A511D8V8_9PSEU</name>
<gene>
    <name evidence="1" type="ORF">PSU4_01760</name>
</gene>
<protein>
    <submittedName>
        <fullName evidence="1">Uncharacterized protein</fullName>
    </submittedName>
</protein>
<evidence type="ECO:0000313" key="1">
    <source>
        <dbReference type="EMBL" id="GEL21222.1"/>
    </source>
</evidence>
<dbReference type="Proteomes" id="UP000321685">
    <property type="component" value="Unassembled WGS sequence"/>
</dbReference>
<proteinExistence type="predicted"/>
<reference evidence="1 2" key="1">
    <citation type="submission" date="2019-07" db="EMBL/GenBank/DDBJ databases">
        <title>Whole genome shotgun sequence of Pseudonocardia sulfidoxydans NBRC 16205.</title>
        <authorList>
            <person name="Hosoyama A."/>
            <person name="Uohara A."/>
            <person name="Ohji S."/>
            <person name="Ichikawa N."/>
        </authorList>
    </citation>
    <scope>NUCLEOTIDE SEQUENCE [LARGE SCALE GENOMIC DNA]</scope>
    <source>
        <strain evidence="1 2">NBRC 16205</strain>
    </source>
</reference>
<comment type="caution">
    <text evidence="1">The sequence shown here is derived from an EMBL/GenBank/DDBJ whole genome shotgun (WGS) entry which is preliminary data.</text>
</comment>
<dbReference type="AlphaFoldDB" id="A0A511D8V8"/>
<dbReference type="EMBL" id="BJVJ01000001">
    <property type="protein sequence ID" value="GEL21222.1"/>
    <property type="molecule type" value="Genomic_DNA"/>
</dbReference>
<keyword evidence="2" id="KW-1185">Reference proteome</keyword>
<dbReference type="RefSeq" id="WP_147101670.1">
    <property type="nucleotide sequence ID" value="NZ_BJVJ01000001.1"/>
</dbReference>